<feature type="transmembrane region" description="Helical" evidence="1">
    <location>
        <begin position="68"/>
        <end position="91"/>
    </location>
</feature>
<proteinExistence type="predicted"/>
<dbReference type="HOGENOM" id="CLU_097802_3_1_9"/>
<dbReference type="Proteomes" id="UP000013097">
    <property type="component" value="Unassembled WGS sequence"/>
</dbReference>
<dbReference type="eggNOG" id="COG1988">
    <property type="taxonomic scope" value="Bacteria"/>
</dbReference>
<dbReference type="Pfam" id="PF04307">
    <property type="entry name" value="YdjM"/>
    <property type="match status" value="1"/>
</dbReference>
<feature type="transmembrane region" description="Helical" evidence="1">
    <location>
        <begin position="161"/>
        <end position="178"/>
    </location>
</feature>
<feature type="transmembrane region" description="Helical" evidence="1">
    <location>
        <begin position="97"/>
        <end position="115"/>
    </location>
</feature>
<feature type="transmembrane region" description="Helical" evidence="1">
    <location>
        <begin position="12"/>
        <end position="34"/>
    </location>
</feature>
<keyword evidence="3" id="KW-1185">Reference proteome</keyword>
<dbReference type="AlphaFoldDB" id="N9XV14"/>
<reference evidence="2 3" key="1">
    <citation type="submission" date="2013-01" db="EMBL/GenBank/DDBJ databases">
        <title>The Genome Sequence of Clostridium colicanis 209318.</title>
        <authorList>
            <consortium name="The Broad Institute Genome Sequencing Platform"/>
            <person name="Earl A."/>
            <person name="Ward D."/>
            <person name="Feldgarden M."/>
            <person name="Gevers D."/>
            <person name="Courvalin P."/>
            <person name="Lambert T."/>
            <person name="Walker B."/>
            <person name="Young S.K."/>
            <person name="Zeng Q."/>
            <person name="Gargeya S."/>
            <person name="Fitzgerald M."/>
            <person name="Haas B."/>
            <person name="Abouelleil A."/>
            <person name="Alvarado L."/>
            <person name="Arachchi H.M."/>
            <person name="Berlin A.M."/>
            <person name="Chapman S.B."/>
            <person name="Dewar J."/>
            <person name="Goldberg J."/>
            <person name="Griggs A."/>
            <person name="Gujja S."/>
            <person name="Hansen M."/>
            <person name="Howarth C."/>
            <person name="Imamovic A."/>
            <person name="Larimer J."/>
            <person name="McCowan C."/>
            <person name="Murphy C."/>
            <person name="Neiman D."/>
            <person name="Pearson M."/>
            <person name="Priest M."/>
            <person name="Roberts A."/>
            <person name="Saif S."/>
            <person name="Shea T."/>
            <person name="Sisk P."/>
            <person name="Sykes S."/>
            <person name="Wortman J."/>
            <person name="Nusbaum C."/>
            <person name="Birren B."/>
        </authorList>
    </citation>
    <scope>NUCLEOTIDE SEQUENCE [LARGE SCALE GENOMIC DNA]</scope>
    <source>
        <strain evidence="2 3">209318</strain>
    </source>
</reference>
<sequence length="209" mass="23395">MTYRTHVATTTAVALPVLIIGHILNVFILVGVIIGSMLPDIDKKGSHISKFVPILPGILEKKYGHRGAVHSLAATGIIGVITIILTLLSILGIIHTYIPAIVLFGITIGFFLHLCEDGLSVSGIKWFAPFKNKSYKISDKSIFKFLKYKTIGFSNGFSKEHIYLIVAIILILIEIYFFKTQITSEIKRLIINGQSGLRFPYYYHHNYMI</sequence>
<organism evidence="2 3">
    <name type="scientific">Clostridium thermobutyricum</name>
    <dbReference type="NCBI Taxonomy" id="29372"/>
    <lineage>
        <taxon>Bacteria</taxon>
        <taxon>Bacillati</taxon>
        <taxon>Bacillota</taxon>
        <taxon>Clostridia</taxon>
        <taxon>Eubacteriales</taxon>
        <taxon>Clostridiaceae</taxon>
        <taxon>Clostridium</taxon>
    </lineage>
</organism>
<dbReference type="RefSeq" id="WP_002599632.1">
    <property type="nucleotide sequence ID" value="NZ_JADPHC010000008.1"/>
</dbReference>
<evidence type="ECO:0000256" key="1">
    <source>
        <dbReference type="SAM" id="Phobius"/>
    </source>
</evidence>
<keyword evidence="1" id="KW-1133">Transmembrane helix</keyword>
<dbReference type="PANTHER" id="PTHR35531:SF1">
    <property type="entry name" value="INNER MEMBRANE PROTEIN YBCI-RELATED"/>
    <property type="match status" value="1"/>
</dbReference>
<evidence type="ECO:0008006" key="4">
    <source>
        <dbReference type="Google" id="ProtNLM"/>
    </source>
</evidence>
<evidence type="ECO:0000313" key="3">
    <source>
        <dbReference type="Proteomes" id="UP000013097"/>
    </source>
</evidence>
<dbReference type="EMBL" id="AGYT01000021">
    <property type="protein sequence ID" value="ENY99451.1"/>
    <property type="molecule type" value="Genomic_DNA"/>
</dbReference>
<accession>N9XV14</accession>
<keyword evidence="1" id="KW-0812">Transmembrane</keyword>
<dbReference type="InterPro" id="IPR007404">
    <property type="entry name" value="YdjM-like"/>
</dbReference>
<keyword evidence="1" id="KW-0472">Membrane</keyword>
<dbReference type="PATRIC" id="fig|999411.4.peg.3106"/>
<gene>
    <name evidence="2" type="ORF">HMPREF1092_03192</name>
</gene>
<protein>
    <recommendedName>
        <fullName evidence="4">Membrane-bound metal-dependent hydrolase</fullName>
    </recommendedName>
</protein>
<dbReference type="PANTHER" id="PTHR35531">
    <property type="entry name" value="INNER MEMBRANE PROTEIN YBCI-RELATED"/>
    <property type="match status" value="1"/>
</dbReference>
<comment type="caution">
    <text evidence="2">The sequence shown here is derived from an EMBL/GenBank/DDBJ whole genome shotgun (WGS) entry which is preliminary data.</text>
</comment>
<evidence type="ECO:0000313" key="2">
    <source>
        <dbReference type="EMBL" id="ENY99451.1"/>
    </source>
</evidence>
<name>N9XV14_9CLOT</name>